<dbReference type="InterPro" id="IPR016071">
    <property type="entry name" value="Staphylococal_nuclease_OB-fold"/>
</dbReference>
<dbReference type="SMART" id="SM00318">
    <property type="entry name" value="SNc"/>
    <property type="match status" value="1"/>
</dbReference>
<keyword evidence="3" id="KW-0378">Hydrolase</keyword>
<keyword evidence="5" id="KW-0614">Plasmid</keyword>
<evidence type="ECO:0000313" key="5">
    <source>
        <dbReference type="EMBL" id="AVN58227.1"/>
    </source>
</evidence>
<dbReference type="AlphaFoldDB" id="A0A2P1H3Q5"/>
<keyword evidence="1" id="KW-0540">Nuclease</keyword>
<proteinExistence type="predicted"/>
<accession>A0A2P1H3Q5</accession>
<dbReference type="EMBL" id="MG515250">
    <property type="protein sequence ID" value="AVN58227.1"/>
    <property type="molecule type" value="Genomic_DNA"/>
</dbReference>
<dbReference type="InterPro" id="IPR035437">
    <property type="entry name" value="SNase_OB-fold_sf"/>
</dbReference>
<feature type="domain" description="TNase-like" evidence="4">
    <location>
        <begin position="51"/>
        <end position="172"/>
    </location>
</feature>
<dbReference type="Gene3D" id="2.40.50.90">
    <property type="match status" value="1"/>
</dbReference>
<dbReference type="GO" id="GO:0003676">
    <property type="term" value="F:nucleic acid binding"/>
    <property type="evidence" value="ECO:0007669"/>
    <property type="project" value="InterPro"/>
</dbReference>
<keyword evidence="2" id="KW-0255">Endonuclease</keyword>
<gene>
    <name evidence="5" type="primary">yigB</name>
    <name evidence="5" type="ORF">pEC50-NDM-5_073</name>
</gene>
<dbReference type="SUPFAM" id="SSF50199">
    <property type="entry name" value="Staphylococcal nuclease"/>
    <property type="match status" value="1"/>
</dbReference>
<name>A0A2P1H3Q5_ECOLX</name>
<dbReference type="PANTHER" id="PTHR12302:SF3">
    <property type="entry name" value="SERINE_THREONINE-PROTEIN KINASE 31"/>
    <property type="match status" value="1"/>
</dbReference>
<dbReference type="Pfam" id="PF00565">
    <property type="entry name" value="SNase"/>
    <property type="match status" value="1"/>
</dbReference>
<dbReference type="GO" id="GO:0004519">
    <property type="term" value="F:endonuclease activity"/>
    <property type="evidence" value="ECO:0007669"/>
    <property type="project" value="UniProtKB-KW"/>
</dbReference>
<dbReference type="InterPro" id="IPR002071">
    <property type="entry name" value="Thermonucl_AS"/>
</dbReference>
<dbReference type="PANTHER" id="PTHR12302">
    <property type="entry name" value="EBNA2 BINDING PROTEIN P100"/>
    <property type="match status" value="1"/>
</dbReference>
<dbReference type="PROSITE" id="PS01284">
    <property type="entry name" value="TNASE_2"/>
    <property type="match status" value="1"/>
</dbReference>
<dbReference type="PROSITE" id="PS01123">
    <property type="entry name" value="TNASE_1"/>
    <property type="match status" value="1"/>
</dbReference>
<dbReference type="CDD" id="cd00175">
    <property type="entry name" value="SNc"/>
    <property type="match status" value="1"/>
</dbReference>
<dbReference type="PROSITE" id="PS50830">
    <property type="entry name" value="TNASE_3"/>
    <property type="match status" value="1"/>
</dbReference>
<evidence type="ECO:0000256" key="2">
    <source>
        <dbReference type="ARBA" id="ARBA00022759"/>
    </source>
</evidence>
<evidence type="ECO:0000256" key="1">
    <source>
        <dbReference type="ARBA" id="ARBA00022722"/>
    </source>
</evidence>
<reference evidence="5" key="1">
    <citation type="submission" date="2017-11" db="EMBL/GenBank/DDBJ databases">
        <title>Emergence.</title>
        <authorList>
            <person name="Qin S."/>
            <person name="Wang P."/>
            <person name="Cheng J."/>
        </authorList>
    </citation>
    <scope>NUCLEOTIDE SEQUENCE</scope>
    <source>
        <strain evidence="5">16-50</strain>
        <plasmid evidence="5">pNDM-EC16-50</plasmid>
    </source>
</reference>
<geneLocation type="plasmid" evidence="5">
    <name>pNDM-EC16-50</name>
</geneLocation>
<sequence length="185" mass="21580">MIYFTKQGVIQCVLQCSGCLKYRCHLSDMENNMRKYIPLVLFIFSWPVLSADIHGRVVRVLDGDTIEVMDSRKAVRIRLVNIDAPEKKQDYGRWSTDMMKSLVAGKTVTVTYFQRDRYGRILGQVYAPDGMNVNQFMVRAGAAWVYEQYNTDPVLPVFQNEARQQKRGLWSDADPVPPWIWRHRK</sequence>
<evidence type="ECO:0000256" key="3">
    <source>
        <dbReference type="ARBA" id="ARBA00022801"/>
    </source>
</evidence>
<evidence type="ECO:0000259" key="4">
    <source>
        <dbReference type="PROSITE" id="PS50830"/>
    </source>
</evidence>
<organism evidence="5">
    <name type="scientific">Escherichia coli</name>
    <dbReference type="NCBI Taxonomy" id="562"/>
    <lineage>
        <taxon>Bacteria</taxon>
        <taxon>Pseudomonadati</taxon>
        <taxon>Pseudomonadota</taxon>
        <taxon>Gammaproteobacteria</taxon>
        <taxon>Enterobacterales</taxon>
        <taxon>Enterobacteriaceae</taxon>
        <taxon>Escherichia</taxon>
    </lineage>
</organism>
<dbReference type="GO" id="GO:0016787">
    <property type="term" value="F:hydrolase activity"/>
    <property type="evidence" value="ECO:0007669"/>
    <property type="project" value="UniProtKB-KW"/>
</dbReference>
<protein>
    <submittedName>
        <fullName evidence="5">YigB protein</fullName>
    </submittedName>
</protein>